<keyword evidence="1" id="KW-1133">Transmembrane helix</keyword>
<reference evidence="2" key="1">
    <citation type="submission" date="2020-10" db="EMBL/GenBank/DDBJ databases">
        <authorList>
            <person name="Gilroy R."/>
        </authorList>
    </citation>
    <scope>NUCLEOTIDE SEQUENCE</scope>
    <source>
        <strain evidence="2">ChiSjej6B24-2974</strain>
    </source>
</reference>
<keyword evidence="1" id="KW-0812">Transmembrane</keyword>
<reference evidence="2" key="2">
    <citation type="journal article" date="2021" name="PeerJ">
        <title>Extensive microbial diversity within the chicken gut microbiome revealed by metagenomics and culture.</title>
        <authorList>
            <person name="Gilroy R."/>
            <person name="Ravi A."/>
            <person name="Getino M."/>
            <person name="Pursley I."/>
            <person name="Horton D.L."/>
            <person name="Alikhan N.F."/>
            <person name="Baker D."/>
            <person name="Gharbi K."/>
            <person name="Hall N."/>
            <person name="Watson M."/>
            <person name="Adriaenssens E.M."/>
            <person name="Foster-Nyarko E."/>
            <person name="Jarju S."/>
            <person name="Secka A."/>
            <person name="Antonio M."/>
            <person name="Oren A."/>
            <person name="Chaudhuri R.R."/>
            <person name="La Ragione R."/>
            <person name="Hildebrand F."/>
            <person name="Pallen M.J."/>
        </authorList>
    </citation>
    <scope>NUCLEOTIDE SEQUENCE</scope>
    <source>
        <strain evidence="2">ChiSjej6B24-2974</strain>
    </source>
</reference>
<feature type="transmembrane region" description="Helical" evidence="1">
    <location>
        <begin position="121"/>
        <end position="150"/>
    </location>
</feature>
<feature type="transmembrane region" description="Helical" evidence="1">
    <location>
        <begin position="182"/>
        <end position="198"/>
    </location>
</feature>
<organism evidence="2 3">
    <name type="scientific">Candidatus Pullichristensenella stercorigallinarum</name>
    <dbReference type="NCBI Taxonomy" id="2840909"/>
    <lineage>
        <taxon>Bacteria</taxon>
        <taxon>Bacillati</taxon>
        <taxon>Bacillota</taxon>
        <taxon>Clostridia</taxon>
        <taxon>Candidatus Pullichristensenella</taxon>
    </lineage>
</organism>
<sequence length="206" mass="21745">MSCFAEAMRLDLRRNALWMALAALLIFLLAPLAGMFAQMTARQTARAVEAASALAGVAALCGLFFPERERGVREAVAAQGVPLWTVWAARAVWLLVALWVSSCAAALLLEAQGSEISRRMALAGFANAAFTGGLAALCAAFSGSLALAAALPSLWFAVDLCGLVPPRLTLFTDAFGLPGNKLPLFLAGLLLLALAVFVKTRRPWRA</sequence>
<dbReference type="EMBL" id="DVFZ01000005">
    <property type="protein sequence ID" value="HIQ81505.1"/>
    <property type="molecule type" value="Genomic_DNA"/>
</dbReference>
<feature type="transmembrane region" description="Helical" evidence="1">
    <location>
        <begin position="48"/>
        <end position="66"/>
    </location>
</feature>
<dbReference type="AlphaFoldDB" id="A0A9D0ZJG0"/>
<dbReference type="Proteomes" id="UP000824260">
    <property type="component" value="Unassembled WGS sequence"/>
</dbReference>
<accession>A0A9D0ZJG0</accession>
<keyword evidence="1" id="KW-0472">Membrane</keyword>
<evidence type="ECO:0000313" key="3">
    <source>
        <dbReference type="Proteomes" id="UP000824260"/>
    </source>
</evidence>
<gene>
    <name evidence="2" type="ORF">IAA52_00200</name>
</gene>
<proteinExistence type="predicted"/>
<comment type="caution">
    <text evidence="2">The sequence shown here is derived from an EMBL/GenBank/DDBJ whole genome shotgun (WGS) entry which is preliminary data.</text>
</comment>
<protein>
    <submittedName>
        <fullName evidence="2">Uncharacterized protein</fullName>
    </submittedName>
</protein>
<evidence type="ECO:0000256" key="1">
    <source>
        <dbReference type="SAM" id="Phobius"/>
    </source>
</evidence>
<name>A0A9D0ZJG0_9FIRM</name>
<feature type="transmembrane region" description="Helical" evidence="1">
    <location>
        <begin position="16"/>
        <end position="36"/>
    </location>
</feature>
<feature type="transmembrane region" description="Helical" evidence="1">
    <location>
        <begin position="86"/>
        <end position="109"/>
    </location>
</feature>
<evidence type="ECO:0000313" key="2">
    <source>
        <dbReference type="EMBL" id="HIQ81505.1"/>
    </source>
</evidence>